<dbReference type="GO" id="GO:0042781">
    <property type="term" value="F:3'-tRNA processing endoribonuclease activity"/>
    <property type="evidence" value="ECO:0007669"/>
    <property type="project" value="TreeGrafter"/>
</dbReference>
<dbReference type="GO" id="GO:0001682">
    <property type="term" value="P:tRNA 5'-leader removal"/>
    <property type="evidence" value="ECO:0007669"/>
    <property type="project" value="UniProtKB-UniRule"/>
</dbReference>
<dbReference type="InterPro" id="IPR020539">
    <property type="entry name" value="RNase_P_CS"/>
</dbReference>
<dbReference type="HAMAP" id="MF_00227">
    <property type="entry name" value="RNase_P"/>
    <property type="match status" value="1"/>
</dbReference>
<proteinExistence type="inferred from homology"/>
<accession>A0A2I7N5S7</accession>
<keyword evidence="6 7" id="KW-0694">RNA-binding</keyword>
<keyword evidence="4 7" id="KW-0255">Endonuclease</keyword>
<dbReference type="AlphaFoldDB" id="A0A2I7N5S7"/>
<name>A0A2I7N5S7_9NEIS</name>
<reference evidence="10" key="1">
    <citation type="submission" date="2017-11" db="EMBL/GenBank/DDBJ databases">
        <authorList>
            <person name="Chan K.G."/>
            <person name="Lee L.S."/>
        </authorList>
    </citation>
    <scope>NUCLEOTIDE SEQUENCE [LARGE SCALE GENOMIC DNA]</scope>
    <source>
        <strain evidence="10">DSM 100970</strain>
    </source>
</reference>
<dbReference type="GO" id="GO:0004526">
    <property type="term" value="F:ribonuclease P activity"/>
    <property type="evidence" value="ECO:0007669"/>
    <property type="project" value="UniProtKB-UniRule"/>
</dbReference>
<protein>
    <recommendedName>
        <fullName evidence="7 8">Ribonuclease P protein component</fullName>
        <shortName evidence="7">RNase P protein</shortName>
        <shortName evidence="7">RNaseP protein</shortName>
        <ecNumber evidence="7 8">3.1.26.5</ecNumber>
    </recommendedName>
    <alternativeName>
        <fullName evidence="7">Protein C5</fullName>
    </alternativeName>
</protein>
<evidence type="ECO:0000256" key="8">
    <source>
        <dbReference type="NCBIfam" id="TIGR00188"/>
    </source>
</evidence>
<evidence type="ECO:0000256" key="3">
    <source>
        <dbReference type="ARBA" id="ARBA00022722"/>
    </source>
</evidence>
<dbReference type="PANTHER" id="PTHR33992">
    <property type="entry name" value="RIBONUCLEASE P PROTEIN COMPONENT"/>
    <property type="match status" value="1"/>
</dbReference>
<evidence type="ECO:0000313" key="10">
    <source>
        <dbReference type="Proteomes" id="UP000236655"/>
    </source>
</evidence>
<dbReference type="PROSITE" id="PS00648">
    <property type="entry name" value="RIBONUCLEASE_P"/>
    <property type="match status" value="1"/>
</dbReference>
<evidence type="ECO:0000256" key="2">
    <source>
        <dbReference type="ARBA" id="ARBA00022694"/>
    </source>
</evidence>
<dbReference type="Gene3D" id="3.30.230.10">
    <property type="match status" value="1"/>
</dbReference>
<keyword evidence="3 7" id="KW-0540">Nuclease</keyword>
<evidence type="ECO:0000256" key="1">
    <source>
        <dbReference type="ARBA" id="ARBA00002663"/>
    </source>
</evidence>
<dbReference type="InterPro" id="IPR000100">
    <property type="entry name" value="RNase_P"/>
</dbReference>
<comment type="similarity">
    <text evidence="7">Belongs to the RnpA family.</text>
</comment>
<dbReference type="KEGG" id="nba:CUN60_05615"/>
<comment type="subunit">
    <text evidence="7">Consists of a catalytic RNA component (M1 or rnpB) and a protein subunit.</text>
</comment>
<evidence type="ECO:0000313" key="9">
    <source>
        <dbReference type="EMBL" id="AUR51792.1"/>
    </source>
</evidence>
<dbReference type="InterPro" id="IPR014721">
    <property type="entry name" value="Ribsml_uS5_D2-typ_fold_subgr"/>
</dbReference>
<dbReference type="SUPFAM" id="SSF54211">
    <property type="entry name" value="Ribosomal protein S5 domain 2-like"/>
    <property type="match status" value="1"/>
</dbReference>
<evidence type="ECO:0000256" key="6">
    <source>
        <dbReference type="ARBA" id="ARBA00022884"/>
    </source>
</evidence>
<dbReference type="GO" id="GO:0030677">
    <property type="term" value="C:ribonuclease P complex"/>
    <property type="evidence" value="ECO:0007669"/>
    <property type="project" value="TreeGrafter"/>
</dbReference>
<comment type="function">
    <text evidence="1 7">RNaseP catalyzes the removal of the 5'-leader sequence from pre-tRNA to produce the mature 5'-terminus. It can also cleave other RNA substrates such as 4.5S RNA. The protein component plays an auxiliary but essential role in vivo by binding to the 5'-leader sequence and broadening the substrate specificity of the ribozyme.</text>
</comment>
<dbReference type="NCBIfam" id="TIGR00188">
    <property type="entry name" value="rnpA"/>
    <property type="match status" value="1"/>
</dbReference>
<keyword evidence="10" id="KW-1185">Reference proteome</keyword>
<dbReference type="GO" id="GO:0000049">
    <property type="term" value="F:tRNA binding"/>
    <property type="evidence" value="ECO:0007669"/>
    <property type="project" value="UniProtKB-UniRule"/>
</dbReference>
<dbReference type="EC" id="3.1.26.5" evidence="7 8"/>
<dbReference type="Proteomes" id="UP000236655">
    <property type="component" value="Chromosome"/>
</dbReference>
<evidence type="ECO:0000256" key="5">
    <source>
        <dbReference type="ARBA" id="ARBA00022801"/>
    </source>
</evidence>
<dbReference type="EMBL" id="CP024847">
    <property type="protein sequence ID" value="AUR51792.1"/>
    <property type="molecule type" value="Genomic_DNA"/>
</dbReference>
<dbReference type="OrthoDB" id="398329at2"/>
<comment type="catalytic activity">
    <reaction evidence="7">
        <text>Endonucleolytic cleavage of RNA, removing 5'-extranucleotides from tRNA precursor.</text>
        <dbReference type="EC" id="3.1.26.5"/>
    </reaction>
</comment>
<organism evidence="9 10">
    <name type="scientific">Aquella oligotrophica</name>
    <dbReference type="NCBI Taxonomy" id="2067065"/>
    <lineage>
        <taxon>Bacteria</taxon>
        <taxon>Pseudomonadati</taxon>
        <taxon>Pseudomonadota</taxon>
        <taxon>Betaproteobacteria</taxon>
        <taxon>Neisseriales</taxon>
        <taxon>Neisseriaceae</taxon>
        <taxon>Aquella</taxon>
    </lineage>
</organism>
<evidence type="ECO:0000256" key="4">
    <source>
        <dbReference type="ARBA" id="ARBA00022759"/>
    </source>
</evidence>
<dbReference type="RefSeq" id="WP_102951089.1">
    <property type="nucleotide sequence ID" value="NZ_CP024847.1"/>
</dbReference>
<dbReference type="InterPro" id="IPR020568">
    <property type="entry name" value="Ribosomal_Su5_D2-typ_SF"/>
</dbReference>
<keyword evidence="2 7" id="KW-0819">tRNA processing</keyword>
<sequence length="114" mass="13735">MNCFTKEHRLRKADEFSSVFAFRKVRVGKYFKLHYMPNSFEHSRLGFMVSKKVAKRANQRNYMKRFIREFFRTSQSGWGGVDLIVRVQKKFTQNEWLLVTDELKSLTKQFIKPC</sequence>
<gene>
    <name evidence="7 9" type="primary">rnpA</name>
    <name evidence="9" type="ORF">CUN60_05615</name>
</gene>
<dbReference type="Pfam" id="PF00825">
    <property type="entry name" value="Ribonuclease_P"/>
    <property type="match status" value="1"/>
</dbReference>
<keyword evidence="5 7" id="KW-0378">Hydrolase</keyword>
<evidence type="ECO:0000256" key="7">
    <source>
        <dbReference type="HAMAP-Rule" id="MF_00227"/>
    </source>
</evidence>
<dbReference type="PANTHER" id="PTHR33992:SF1">
    <property type="entry name" value="RIBONUCLEASE P PROTEIN COMPONENT"/>
    <property type="match status" value="1"/>
</dbReference>